<dbReference type="EMBL" id="PJQY01001061">
    <property type="protein sequence ID" value="PQQ05619.1"/>
    <property type="molecule type" value="Genomic_DNA"/>
</dbReference>
<organism evidence="1 2">
    <name type="scientific">Prunus yedoensis var. nudiflora</name>
    <dbReference type="NCBI Taxonomy" id="2094558"/>
    <lineage>
        <taxon>Eukaryota</taxon>
        <taxon>Viridiplantae</taxon>
        <taxon>Streptophyta</taxon>
        <taxon>Embryophyta</taxon>
        <taxon>Tracheophyta</taxon>
        <taxon>Spermatophyta</taxon>
        <taxon>Magnoliopsida</taxon>
        <taxon>eudicotyledons</taxon>
        <taxon>Gunneridae</taxon>
        <taxon>Pentapetalae</taxon>
        <taxon>rosids</taxon>
        <taxon>fabids</taxon>
        <taxon>Rosales</taxon>
        <taxon>Rosaceae</taxon>
        <taxon>Amygdaloideae</taxon>
        <taxon>Amygdaleae</taxon>
        <taxon>Prunus</taxon>
    </lineage>
</organism>
<accession>A0A314YK52</accession>
<dbReference type="AlphaFoldDB" id="A0A314YK52"/>
<keyword evidence="2" id="KW-1185">Reference proteome</keyword>
<proteinExistence type="predicted"/>
<dbReference type="Proteomes" id="UP000250321">
    <property type="component" value="Unassembled WGS sequence"/>
</dbReference>
<protein>
    <submittedName>
        <fullName evidence="1">Uncharacterized protein</fullName>
    </submittedName>
</protein>
<evidence type="ECO:0000313" key="2">
    <source>
        <dbReference type="Proteomes" id="UP000250321"/>
    </source>
</evidence>
<sequence>MVAEKLATTKRGWLTTAGMLAAAKRWRLMAGMAAGMLAAAKKRKENEFSWLLGGLQQPRDELMVKLAEFCGYSVDLRCQLPDEGFQNADAGGDCEKNEDEDDFSFTCTNLDGSPISTDDIFQNG</sequence>
<name>A0A314YK52_PRUYE</name>
<evidence type="ECO:0000313" key="1">
    <source>
        <dbReference type="EMBL" id="PQQ05619.1"/>
    </source>
</evidence>
<reference evidence="1 2" key="1">
    <citation type="submission" date="2018-02" db="EMBL/GenBank/DDBJ databases">
        <title>Draft genome of wild Prunus yedoensis var. nudiflora.</title>
        <authorList>
            <person name="Baek S."/>
            <person name="Kim J.-H."/>
            <person name="Choi K."/>
            <person name="Kim G.-B."/>
            <person name="Cho A."/>
            <person name="Jang H."/>
            <person name="Shin C.-H."/>
            <person name="Yu H.-J."/>
            <person name="Mun J.-H."/>
        </authorList>
    </citation>
    <scope>NUCLEOTIDE SEQUENCE [LARGE SCALE GENOMIC DNA]</scope>
    <source>
        <strain evidence="2">cv. Jeju island</strain>
        <tissue evidence="1">Leaf</tissue>
    </source>
</reference>
<comment type="caution">
    <text evidence="1">The sequence shown here is derived from an EMBL/GenBank/DDBJ whole genome shotgun (WGS) entry which is preliminary data.</text>
</comment>
<gene>
    <name evidence="1" type="ORF">Pyn_23670</name>
</gene>